<dbReference type="Gene3D" id="3.30.2310.20">
    <property type="entry name" value="RelE-like"/>
    <property type="match status" value="1"/>
</dbReference>
<dbReference type="RefSeq" id="WP_134358189.1">
    <property type="nucleotide sequence ID" value="NZ_CP038033.1"/>
</dbReference>
<dbReference type="OrthoDB" id="9801102at2"/>
<name>A0A4P7C0N4_9GAMM</name>
<reference evidence="1 2" key="1">
    <citation type="submission" date="2019-03" db="EMBL/GenBank/DDBJ databases">
        <title>The genome sequence of Nitrosococcus wardiae strain D1FHST reveals the archetypal metabolic capacity of ammonia-oxidizing Gammaproteobacteria.</title>
        <authorList>
            <person name="Wang L."/>
            <person name="Lim C.K."/>
            <person name="Hanson T.E."/>
            <person name="Dang H."/>
            <person name="Klotz M.G."/>
        </authorList>
    </citation>
    <scope>NUCLEOTIDE SEQUENCE [LARGE SCALE GENOMIC DNA]</scope>
    <source>
        <strain evidence="1 2">D1FHS</strain>
    </source>
</reference>
<sequence>MIKSFRCQETQRLFETGKSRRWQSIRKVAERKLVQLNNARELRDLASPPGNQLETLEGDRAGQHSIRINKQWRVCFVWTSEGPEAVEIVDYH</sequence>
<keyword evidence="2" id="KW-1185">Reference proteome</keyword>
<accession>A0A4P7C0N4</accession>
<dbReference type="PANTHER" id="PTHR40266:SF2">
    <property type="entry name" value="TOXIN HIGB-1"/>
    <property type="match status" value="1"/>
</dbReference>
<dbReference type="EMBL" id="CP038033">
    <property type="protein sequence ID" value="QBQ54954.1"/>
    <property type="molecule type" value="Genomic_DNA"/>
</dbReference>
<organism evidence="1 2">
    <name type="scientific">Nitrosococcus wardiae</name>
    <dbReference type="NCBI Taxonomy" id="1814290"/>
    <lineage>
        <taxon>Bacteria</taxon>
        <taxon>Pseudomonadati</taxon>
        <taxon>Pseudomonadota</taxon>
        <taxon>Gammaproteobacteria</taxon>
        <taxon>Chromatiales</taxon>
        <taxon>Chromatiaceae</taxon>
        <taxon>Nitrosococcus</taxon>
    </lineage>
</organism>
<dbReference type="Proteomes" id="UP000294325">
    <property type="component" value="Chromosome"/>
</dbReference>
<dbReference type="Pfam" id="PF05015">
    <property type="entry name" value="HigB-like_toxin"/>
    <property type="match status" value="1"/>
</dbReference>
<gene>
    <name evidence="1" type="ORF">E3U44_10825</name>
</gene>
<proteinExistence type="predicted"/>
<dbReference type="AlphaFoldDB" id="A0A4P7C0N4"/>
<protein>
    <submittedName>
        <fullName evidence="1">Plasmid maintenance system killer protein</fullName>
    </submittedName>
</protein>
<evidence type="ECO:0000313" key="2">
    <source>
        <dbReference type="Proteomes" id="UP000294325"/>
    </source>
</evidence>
<evidence type="ECO:0000313" key="1">
    <source>
        <dbReference type="EMBL" id="QBQ54954.1"/>
    </source>
</evidence>
<dbReference type="InterPro" id="IPR035093">
    <property type="entry name" value="RelE/ParE_toxin_dom_sf"/>
</dbReference>
<dbReference type="InterPro" id="IPR007711">
    <property type="entry name" value="HigB-1"/>
</dbReference>
<dbReference type="PANTHER" id="PTHR40266">
    <property type="entry name" value="TOXIN HIGB-1"/>
    <property type="match status" value="1"/>
</dbReference>
<dbReference type="SUPFAM" id="SSF143011">
    <property type="entry name" value="RelE-like"/>
    <property type="match status" value="1"/>
</dbReference>
<dbReference type="KEGG" id="nwr:E3U44_10825"/>